<proteinExistence type="predicted"/>
<keyword evidence="2" id="KW-1185">Reference proteome</keyword>
<accession>A0ACB8ZCL9</accession>
<reference evidence="1 2" key="2">
    <citation type="journal article" date="2022" name="Mol. Ecol. Resour.">
        <title>The genomes of chicory, endive, great burdock and yacon provide insights into Asteraceae paleo-polyploidization history and plant inulin production.</title>
        <authorList>
            <person name="Fan W."/>
            <person name="Wang S."/>
            <person name="Wang H."/>
            <person name="Wang A."/>
            <person name="Jiang F."/>
            <person name="Liu H."/>
            <person name="Zhao H."/>
            <person name="Xu D."/>
            <person name="Zhang Y."/>
        </authorList>
    </citation>
    <scope>NUCLEOTIDE SEQUENCE [LARGE SCALE GENOMIC DNA]</scope>
    <source>
        <strain evidence="2">cv. Yunnan</strain>
        <tissue evidence="1">Leaves</tissue>
    </source>
</reference>
<name>A0ACB8ZCL9_9ASTR</name>
<protein>
    <submittedName>
        <fullName evidence="1">Uncharacterized protein</fullName>
    </submittedName>
</protein>
<dbReference type="EMBL" id="CM042043">
    <property type="protein sequence ID" value="KAI3695481.1"/>
    <property type="molecule type" value="Genomic_DNA"/>
</dbReference>
<sequence>MMVRGGLRALFPYNRGKSIHTLIHLAIVYYIHPNRDRNKGEVKHDNQGGVAMAVYGGVRQVRKEEMTAVMEVYMVSCYGRNRVPNEEDNPVIG</sequence>
<gene>
    <name evidence="1" type="ORF">L1987_78478</name>
</gene>
<evidence type="ECO:0000313" key="1">
    <source>
        <dbReference type="EMBL" id="KAI3695481.1"/>
    </source>
</evidence>
<reference evidence="2" key="1">
    <citation type="journal article" date="2022" name="Mol. Ecol. Resour.">
        <title>The genomes of chicory, endive, great burdock and yacon provide insights into Asteraceae palaeo-polyploidization history and plant inulin production.</title>
        <authorList>
            <person name="Fan W."/>
            <person name="Wang S."/>
            <person name="Wang H."/>
            <person name="Wang A."/>
            <person name="Jiang F."/>
            <person name="Liu H."/>
            <person name="Zhao H."/>
            <person name="Xu D."/>
            <person name="Zhang Y."/>
        </authorList>
    </citation>
    <scope>NUCLEOTIDE SEQUENCE [LARGE SCALE GENOMIC DNA]</scope>
    <source>
        <strain evidence="2">cv. Yunnan</strain>
    </source>
</reference>
<organism evidence="1 2">
    <name type="scientific">Smallanthus sonchifolius</name>
    <dbReference type="NCBI Taxonomy" id="185202"/>
    <lineage>
        <taxon>Eukaryota</taxon>
        <taxon>Viridiplantae</taxon>
        <taxon>Streptophyta</taxon>
        <taxon>Embryophyta</taxon>
        <taxon>Tracheophyta</taxon>
        <taxon>Spermatophyta</taxon>
        <taxon>Magnoliopsida</taxon>
        <taxon>eudicotyledons</taxon>
        <taxon>Gunneridae</taxon>
        <taxon>Pentapetalae</taxon>
        <taxon>asterids</taxon>
        <taxon>campanulids</taxon>
        <taxon>Asterales</taxon>
        <taxon>Asteraceae</taxon>
        <taxon>Asteroideae</taxon>
        <taxon>Heliantheae alliance</taxon>
        <taxon>Millerieae</taxon>
        <taxon>Smallanthus</taxon>
    </lineage>
</organism>
<evidence type="ECO:0000313" key="2">
    <source>
        <dbReference type="Proteomes" id="UP001056120"/>
    </source>
</evidence>
<comment type="caution">
    <text evidence="1">The sequence shown here is derived from an EMBL/GenBank/DDBJ whole genome shotgun (WGS) entry which is preliminary data.</text>
</comment>
<dbReference type="Proteomes" id="UP001056120">
    <property type="component" value="Linkage Group LG26"/>
</dbReference>